<gene>
    <name evidence="2" type="ORF">LQ327_22690</name>
</gene>
<feature type="transmembrane region" description="Helical" evidence="1">
    <location>
        <begin position="7"/>
        <end position="25"/>
    </location>
</feature>
<protein>
    <recommendedName>
        <fullName evidence="4">Signal transduction histidine kinase</fullName>
    </recommendedName>
</protein>
<dbReference type="RefSeq" id="WP_230738039.1">
    <property type="nucleotide sequence ID" value="NZ_JAJNDB010000005.1"/>
</dbReference>
<keyword evidence="3" id="KW-1185">Reference proteome</keyword>
<proteinExistence type="predicted"/>
<keyword evidence="1" id="KW-0472">Membrane</keyword>
<dbReference type="Proteomes" id="UP001199469">
    <property type="component" value="Unassembled WGS sequence"/>
</dbReference>
<sequence length="461" mass="49280">MGARLTTVARLGLTSVLVLVVFLAVGTGVRTVTPSPVVGIVGALVAALVSLVLVIVTRPLVDRVTERLAPDHRTPYAALAAAVGHFRDGALDEALPGLARVLVEGAGAQQARVWLARDDALAVVATHPPSRAPETDRVTNAEMLLARDDVDHAVPVLEGPSARAWLTIAKPDGAVVPADRRLMGDLADGASLLLRGLALTGELEQRIRRADELGSELADSQHRLRRARDLERRRLVAELDTVIINRLVRLRGDLATLEGELAVDTLTKAGIPSKVKARTATKRSLDALAETRTSLDDLLDHFRIIVRGVYPSVLRDQGPRAALEEVATDLGRPVRLDGSPGRRLTREVESGIYYVAAAAMQQLADRPGPQPLRVHLTVNDGRFSVLVVDQEPPTGIDDLRSALGDETDRLEALGGVLNVEQDQTGATRVWAWLPTDLQPATQIEPGLGAEQAVPAGAGREP</sequence>
<name>A0ABS8PD29_9PSEU</name>
<keyword evidence="1" id="KW-1133">Transmembrane helix</keyword>
<comment type="caution">
    <text evidence="2">The sequence shown here is derived from an EMBL/GenBank/DDBJ whole genome shotgun (WGS) entry which is preliminary data.</text>
</comment>
<organism evidence="2 3">
    <name type="scientific">Actinomycetospora endophytica</name>
    <dbReference type="NCBI Taxonomy" id="2291215"/>
    <lineage>
        <taxon>Bacteria</taxon>
        <taxon>Bacillati</taxon>
        <taxon>Actinomycetota</taxon>
        <taxon>Actinomycetes</taxon>
        <taxon>Pseudonocardiales</taxon>
        <taxon>Pseudonocardiaceae</taxon>
        <taxon>Actinomycetospora</taxon>
    </lineage>
</organism>
<evidence type="ECO:0008006" key="4">
    <source>
        <dbReference type="Google" id="ProtNLM"/>
    </source>
</evidence>
<dbReference type="InterPro" id="IPR036890">
    <property type="entry name" value="HATPase_C_sf"/>
</dbReference>
<keyword evidence="1" id="KW-0812">Transmembrane</keyword>
<feature type="transmembrane region" description="Helical" evidence="1">
    <location>
        <begin position="37"/>
        <end position="57"/>
    </location>
</feature>
<evidence type="ECO:0000256" key="1">
    <source>
        <dbReference type="SAM" id="Phobius"/>
    </source>
</evidence>
<accession>A0ABS8PD29</accession>
<dbReference type="Gene3D" id="3.30.565.10">
    <property type="entry name" value="Histidine kinase-like ATPase, C-terminal domain"/>
    <property type="match status" value="1"/>
</dbReference>
<evidence type="ECO:0000313" key="2">
    <source>
        <dbReference type="EMBL" id="MCD2196185.1"/>
    </source>
</evidence>
<dbReference type="EMBL" id="JAJNDB010000005">
    <property type="protein sequence ID" value="MCD2196185.1"/>
    <property type="molecule type" value="Genomic_DNA"/>
</dbReference>
<evidence type="ECO:0000313" key="3">
    <source>
        <dbReference type="Proteomes" id="UP001199469"/>
    </source>
</evidence>
<reference evidence="2 3" key="1">
    <citation type="submission" date="2021-11" db="EMBL/GenBank/DDBJ databases">
        <title>Draft genome sequence of Actinomycetospora sp. SF1 isolated from the rhizosphere soil.</title>
        <authorList>
            <person name="Duangmal K."/>
            <person name="Chantavorakit T."/>
        </authorList>
    </citation>
    <scope>NUCLEOTIDE SEQUENCE [LARGE SCALE GENOMIC DNA]</scope>
    <source>
        <strain evidence="2 3">TBRC 5722</strain>
    </source>
</reference>